<comment type="caution">
    <text evidence="1">The sequence shown here is derived from an EMBL/GenBank/DDBJ whole genome shotgun (WGS) entry which is preliminary data.</text>
</comment>
<organism evidence="1 2">
    <name type="scientific">Photobacterium sanguinicancri</name>
    <dbReference type="NCBI Taxonomy" id="875932"/>
    <lineage>
        <taxon>Bacteria</taxon>
        <taxon>Pseudomonadati</taxon>
        <taxon>Pseudomonadota</taxon>
        <taxon>Gammaproteobacteria</taxon>
        <taxon>Vibrionales</taxon>
        <taxon>Vibrionaceae</taxon>
        <taxon>Photobacterium</taxon>
    </lineage>
</organism>
<dbReference type="Proteomes" id="UP001170624">
    <property type="component" value="Unassembled WGS sequence"/>
</dbReference>
<reference evidence="1" key="1">
    <citation type="submission" date="2023-07" db="EMBL/GenBank/DDBJ databases">
        <title>Genome content predicts the carbon catabolic preferences of heterotrophic bacteria.</title>
        <authorList>
            <person name="Gralka M."/>
        </authorList>
    </citation>
    <scope>NUCLEOTIDE SEQUENCE</scope>
    <source>
        <strain evidence="1">G2M05</strain>
    </source>
</reference>
<protein>
    <recommendedName>
        <fullName evidence="3">SnoaL-like domain-containing protein</fullName>
    </recommendedName>
</protein>
<accession>A0AAW7Y162</accession>
<dbReference type="AlphaFoldDB" id="A0AAW7Y162"/>
<sequence>MSLIHLSYLNELSEEAKAYTLYFITQNCPDLIGRSDEIFFADCEIPFKDGVAKYKTAIETVYEGLIEYWVIYKNNAAMGVAQRITYDQEFETSFIYFKLQSENDKTIQHEIASLPPVIAEIK</sequence>
<gene>
    <name evidence="1" type="ORF">Q4568_06405</name>
</gene>
<evidence type="ECO:0000313" key="1">
    <source>
        <dbReference type="EMBL" id="MDO6542154.1"/>
    </source>
</evidence>
<evidence type="ECO:0000313" key="2">
    <source>
        <dbReference type="Proteomes" id="UP001170624"/>
    </source>
</evidence>
<dbReference type="EMBL" id="JAUOPU010000004">
    <property type="protein sequence ID" value="MDO6542154.1"/>
    <property type="molecule type" value="Genomic_DNA"/>
</dbReference>
<dbReference type="RefSeq" id="WP_062692566.1">
    <property type="nucleotide sequence ID" value="NZ_AP024851.1"/>
</dbReference>
<evidence type="ECO:0008006" key="3">
    <source>
        <dbReference type="Google" id="ProtNLM"/>
    </source>
</evidence>
<name>A0AAW7Y162_9GAMM</name>
<proteinExistence type="predicted"/>